<gene>
    <name evidence="2" type="primary">Vwa3a</name>
</gene>
<evidence type="ECO:0000256" key="1">
    <source>
        <dbReference type="SAM" id="MobiDB-lite"/>
    </source>
</evidence>
<reference evidence="2" key="1">
    <citation type="submission" date="2025-08" db="UniProtKB">
        <authorList>
            <consortium name="Ensembl"/>
        </authorList>
    </citation>
    <scope>IDENTIFICATION</scope>
</reference>
<organism evidence="2 3">
    <name type="scientific">Nannospalax galili</name>
    <name type="common">Northern Israeli blind subterranean mole rat</name>
    <name type="synonym">Spalax galili</name>
    <dbReference type="NCBI Taxonomy" id="1026970"/>
    <lineage>
        <taxon>Eukaryota</taxon>
        <taxon>Metazoa</taxon>
        <taxon>Chordata</taxon>
        <taxon>Craniata</taxon>
        <taxon>Vertebrata</taxon>
        <taxon>Euteleostomi</taxon>
        <taxon>Mammalia</taxon>
        <taxon>Eutheria</taxon>
        <taxon>Euarchontoglires</taxon>
        <taxon>Glires</taxon>
        <taxon>Rodentia</taxon>
        <taxon>Myomorpha</taxon>
        <taxon>Muroidea</taxon>
        <taxon>Spalacidae</taxon>
        <taxon>Spalacinae</taxon>
        <taxon>Nannospalax</taxon>
    </lineage>
</organism>
<feature type="compositionally biased region" description="Basic and acidic residues" evidence="1">
    <location>
        <begin position="162"/>
        <end position="173"/>
    </location>
</feature>
<dbReference type="Ensembl" id="ENSNGAT00000031262.1">
    <property type="protein sequence ID" value="ENSNGAP00000025541.1"/>
    <property type="gene ID" value="ENSNGAG00000023454.1"/>
</dbReference>
<name>A0A8C6WD70_NANGA</name>
<dbReference type="PANTHER" id="PTHR46478:SF1">
    <property type="entry name" value="VON WILLEBRAND FACTOR A DOMAIN-CONTAINING PROTEIN 3A"/>
    <property type="match status" value="1"/>
</dbReference>
<dbReference type="Proteomes" id="UP000694381">
    <property type="component" value="Unassembled WGS sequence"/>
</dbReference>
<sequence>HTNLQSAWRWALSLRCEGSRNVLSALRKAMEVDFKDKDKHESQGIYLFTGGVPDQDVPTLSAYVAEACGGCALQLHVCLFYVGEPQMNTTPPACYASRTDTATAYKEVTRAARGRFHWFGEAGIYESDDINAIVSEMERALNYSQKCAFLVASLKNQSRKELESMAEGGDKSKMLKQSQPKKFCPPKATAPSVTRMV</sequence>
<feature type="region of interest" description="Disordered" evidence="1">
    <location>
        <begin position="162"/>
        <end position="197"/>
    </location>
</feature>
<dbReference type="GeneTree" id="ENSGT00940000159290"/>
<reference evidence="2" key="2">
    <citation type="submission" date="2025-09" db="UniProtKB">
        <authorList>
            <consortium name="Ensembl"/>
        </authorList>
    </citation>
    <scope>IDENTIFICATION</scope>
</reference>
<evidence type="ECO:0000313" key="2">
    <source>
        <dbReference type="Ensembl" id="ENSNGAP00000025541.1"/>
    </source>
</evidence>
<accession>A0A8C6WD70</accession>
<keyword evidence="3" id="KW-1185">Reference proteome</keyword>
<evidence type="ECO:0008006" key="4">
    <source>
        <dbReference type="Google" id="ProtNLM"/>
    </source>
</evidence>
<protein>
    <recommendedName>
        <fullName evidence="4">VWA3A</fullName>
    </recommendedName>
</protein>
<dbReference type="OMA" id="FCPPKAT"/>
<dbReference type="PANTHER" id="PTHR46478">
    <property type="entry name" value="VON WILLEBRAND FACTOR A DOMAIN-CONTAINING PROTEIN 3A"/>
    <property type="match status" value="1"/>
</dbReference>
<evidence type="ECO:0000313" key="3">
    <source>
        <dbReference type="Proteomes" id="UP000694381"/>
    </source>
</evidence>
<dbReference type="AlphaFoldDB" id="A0A8C6WD70"/>
<proteinExistence type="predicted"/>